<evidence type="ECO:0000256" key="2">
    <source>
        <dbReference type="ARBA" id="ARBA00004696"/>
    </source>
</evidence>
<evidence type="ECO:0000256" key="4">
    <source>
        <dbReference type="ARBA" id="ARBA00022605"/>
    </source>
</evidence>
<evidence type="ECO:0000256" key="3">
    <source>
        <dbReference type="ARBA" id="ARBA00012362"/>
    </source>
</evidence>
<evidence type="ECO:0000256" key="5">
    <source>
        <dbReference type="ARBA" id="ARBA00022793"/>
    </source>
</evidence>
<accession>A0A382EDZ3</accession>
<dbReference type="CDD" id="cd00331">
    <property type="entry name" value="IGPS"/>
    <property type="match status" value="1"/>
</dbReference>
<dbReference type="UniPathway" id="UPA00035">
    <property type="reaction ID" value="UER00043"/>
</dbReference>
<dbReference type="Pfam" id="PF00218">
    <property type="entry name" value="IGPS"/>
    <property type="match status" value="1"/>
</dbReference>
<evidence type="ECO:0000256" key="1">
    <source>
        <dbReference type="ARBA" id="ARBA00001633"/>
    </source>
</evidence>
<dbReference type="SUPFAM" id="SSF51366">
    <property type="entry name" value="Ribulose-phoshate binding barrel"/>
    <property type="match status" value="1"/>
</dbReference>
<evidence type="ECO:0000256" key="6">
    <source>
        <dbReference type="ARBA" id="ARBA00022822"/>
    </source>
</evidence>
<dbReference type="GO" id="GO:0000162">
    <property type="term" value="P:L-tryptophan biosynthetic process"/>
    <property type="evidence" value="ECO:0007669"/>
    <property type="project" value="UniProtKB-UniPathway"/>
</dbReference>
<reference evidence="10" key="1">
    <citation type="submission" date="2018-05" db="EMBL/GenBank/DDBJ databases">
        <authorList>
            <person name="Lanie J.A."/>
            <person name="Ng W.-L."/>
            <person name="Kazmierczak K.M."/>
            <person name="Andrzejewski T.M."/>
            <person name="Davidsen T.M."/>
            <person name="Wayne K.J."/>
            <person name="Tettelin H."/>
            <person name="Glass J.I."/>
            <person name="Rusch D."/>
            <person name="Podicherti R."/>
            <person name="Tsui H.-C.T."/>
            <person name="Winkler M.E."/>
        </authorList>
    </citation>
    <scope>NUCLEOTIDE SEQUENCE</scope>
</reference>
<dbReference type="PROSITE" id="PS00614">
    <property type="entry name" value="IGPS"/>
    <property type="match status" value="1"/>
</dbReference>
<dbReference type="GO" id="GO:0004640">
    <property type="term" value="F:phosphoribosylanthranilate isomerase activity"/>
    <property type="evidence" value="ECO:0007669"/>
    <property type="project" value="TreeGrafter"/>
</dbReference>
<evidence type="ECO:0000256" key="7">
    <source>
        <dbReference type="ARBA" id="ARBA00023141"/>
    </source>
</evidence>
<sequence length="177" mass="20462">MENLLKKICDDKKKEIIENKKKCSYKTLEKLLPTNETKKDFKNSLIKAQANKKNFIIGEIKKSSPSAGNIIKNYYPEELALIYEKAGVGAISILTEKNYFEGQIDHLSLIKKRTNLPILRKDFIIDEYQILESKVYNADAILLIVSILKDNQIKQYIKIAEEIKLDCIIETHNEDEI</sequence>
<dbReference type="InterPro" id="IPR013798">
    <property type="entry name" value="Indole-3-glycerol_P_synth_dom"/>
</dbReference>
<feature type="domain" description="Indole-3-glycerol phosphate synthase" evidence="9">
    <location>
        <begin position="5"/>
        <end position="176"/>
    </location>
</feature>
<comment type="catalytic activity">
    <reaction evidence="1">
        <text>1-(2-carboxyphenylamino)-1-deoxy-D-ribulose 5-phosphate + H(+) = (1S,2R)-1-C-(indol-3-yl)glycerol 3-phosphate + CO2 + H2O</text>
        <dbReference type="Rhea" id="RHEA:23476"/>
        <dbReference type="ChEBI" id="CHEBI:15377"/>
        <dbReference type="ChEBI" id="CHEBI:15378"/>
        <dbReference type="ChEBI" id="CHEBI:16526"/>
        <dbReference type="ChEBI" id="CHEBI:58613"/>
        <dbReference type="ChEBI" id="CHEBI:58866"/>
        <dbReference type="EC" id="4.1.1.48"/>
    </reaction>
</comment>
<dbReference type="EC" id="4.1.1.48" evidence="3"/>
<keyword evidence="8" id="KW-0456">Lyase</keyword>
<proteinExistence type="predicted"/>
<dbReference type="EMBL" id="UINC01043912">
    <property type="protein sequence ID" value="SVB48619.1"/>
    <property type="molecule type" value="Genomic_DNA"/>
</dbReference>
<organism evidence="10">
    <name type="scientific">marine metagenome</name>
    <dbReference type="NCBI Taxonomy" id="408172"/>
    <lineage>
        <taxon>unclassified sequences</taxon>
        <taxon>metagenomes</taxon>
        <taxon>ecological metagenomes</taxon>
    </lineage>
</organism>
<dbReference type="PANTHER" id="PTHR22854:SF2">
    <property type="entry name" value="INDOLE-3-GLYCEROL-PHOSPHATE SYNTHASE"/>
    <property type="match status" value="1"/>
</dbReference>
<dbReference type="InterPro" id="IPR011060">
    <property type="entry name" value="RibuloseP-bd_barrel"/>
</dbReference>
<dbReference type="InterPro" id="IPR013785">
    <property type="entry name" value="Aldolase_TIM"/>
</dbReference>
<protein>
    <recommendedName>
        <fullName evidence="3">indole-3-glycerol-phosphate synthase</fullName>
        <ecNumber evidence="3">4.1.1.48</ecNumber>
    </recommendedName>
</protein>
<feature type="non-terminal residue" evidence="10">
    <location>
        <position position="177"/>
    </location>
</feature>
<evidence type="ECO:0000256" key="8">
    <source>
        <dbReference type="ARBA" id="ARBA00023239"/>
    </source>
</evidence>
<evidence type="ECO:0000313" key="10">
    <source>
        <dbReference type="EMBL" id="SVB48619.1"/>
    </source>
</evidence>
<dbReference type="Gene3D" id="3.20.20.70">
    <property type="entry name" value="Aldolase class I"/>
    <property type="match status" value="1"/>
</dbReference>
<keyword evidence="6" id="KW-0822">Tryptophan biosynthesis</keyword>
<name>A0A382EDZ3_9ZZZZ</name>
<dbReference type="AlphaFoldDB" id="A0A382EDZ3"/>
<keyword evidence="5" id="KW-0210">Decarboxylase</keyword>
<dbReference type="InterPro" id="IPR045186">
    <property type="entry name" value="Indole-3-glycerol_P_synth"/>
</dbReference>
<evidence type="ECO:0000259" key="9">
    <source>
        <dbReference type="Pfam" id="PF00218"/>
    </source>
</evidence>
<dbReference type="InterPro" id="IPR001468">
    <property type="entry name" value="Indole-3-GlycerolPSynthase_CS"/>
</dbReference>
<keyword evidence="7" id="KW-0057">Aromatic amino acid biosynthesis</keyword>
<comment type="pathway">
    <text evidence="2">Amino-acid biosynthesis; L-tryptophan biosynthesis; L-tryptophan from chorismate: step 4/5.</text>
</comment>
<dbReference type="GO" id="GO:0004425">
    <property type="term" value="F:indole-3-glycerol-phosphate synthase activity"/>
    <property type="evidence" value="ECO:0007669"/>
    <property type="project" value="UniProtKB-EC"/>
</dbReference>
<gene>
    <name evidence="10" type="ORF">METZ01_LOCUS201473</name>
</gene>
<keyword evidence="4" id="KW-0028">Amino-acid biosynthesis</keyword>
<dbReference type="PANTHER" id="PTHR22854">
    <property type="entry name" value="TRYPTOPHAN BIOSYNTHESIS PROTEIN"/>
    <property type="match status" value="1"/>
</dbReference>